<comment type="caution">
    <text evidence="1">The sequence shown here is derived from an EMBL/GenBank/DDBJ whole genome shotgun (WGS) entry which is preliminary data.</text>
</comment>
<keyword evidence="2" id="KW-1185">Reference proteome</keyword>
<accession>A0AAN4Z816</accession>
<evidence type="ECO:0000313" key="1">
    <source>
        <dbReference type="EMBL" id="GMR34844.1"/>
    </source>
</evidence>
<reference evidence="2" key="1">
    <citation type="submission" date="2022-10" db="EMBL/GenBank/DDBJ databases">
        <title>Genome assembly of Pristionchus species.</title>
        <authorList>
            <person name="Yoshida K."/>
            <person name="Sommer R.J."/>
        </authorList>
    </citation>
    <scope>NUCLEOTIDE SEQUENCE [LARGE SCALE GENOMIC DNA]</scope>
    <source>
        <strain evidence="2">RS5460</strain>
    </source>
</reference>
<sequence>MRRCDICDEPVPQNYLLTPFGKAERADFLRNVTTRSKFERDRLATLKGSEEQGILCAEHDLRSRQCYLCDRYTREFRMTPKNAMQRSEFLSKIIAQTTVCRDRVRALAMGTQTAFFCLRHVVQTQRPTIVANVQKKQHGTLRCSLCGSKTTPFCFMPKDKAHARKFCAALTGLDETQREIVDWFLVNDKRMTVCRKHITTFAKFAESQPVGSPAGGLGLMGRTAGKKKVMKCVLFSA</sequence>
<organism evidence="1 2">
    <name type="scientific">Pristionchus mayeri</name>
    <dbReference type="NCBI Taxonomy" id="1317129"/>
    <lineage>
        <taxon>Eukaryota</taxon>
        <taxon>Metazoa</taxon>
        <taxon>Ecdysozoa</taxon>
        <taxon>Nematoda</taxon>
        <taxon>Chromadorea</taxon>
        <taxon>Rhabditida</taxon>
        <taxon>Rhabditina</taxon>
        <taxon>Diplogasteromorpha</taxon>
        <taxon>Diplogasteroidea</taxon>
        <taxon>Neodiplogasteridae</taxon>
        <taxon>Pristionchus</taxon>
    </lineage>
</organism>
<dbReference type="EMBL" id="BTRK01000002">
    <property type="protein sequence ID" value="GMR34844.1"/>
    <property type="molecule type" value="Genomic_DNA"/>
</dbReference>
<proteinExistence type="predicted"/>
<name>A0AAN4Z816_9BILA</name>
<dbReference type="Proteomes" id="UP001328107">
    <property type="component" value="Unassembled WGS sequence"/>
</dbReference>
<protein>
    <submittedName>
        <fullName evidence="1">Uncharacterized protein</fullName>
    </submittedName>
</protein>
<gene>
    <name evidence="1" type="ORF">PMAYCL1PPCAC_05039</name>
</gene>
<evidence type="ECO:0000313" key="2">
    <source>
        <dbReference type="Proteomes" id="UP001328107"/>
    </source>
</evidence>
<dbReference type="AlphaFoldDB" id="A0AAN4Z816"/>